<dbReference type="PROSITE" id="PS51257">
    <property type="entry name" value="PROKAR_LIPOPROTEIN"/>
    <property type="match status" value="1"/>
</dbReference>
<dbReference type="RefSeq" id="WP_085795017.1">
    <property type="nucleotide sequence ID" value="NZ_FWFO01000001.1"/>
</dbReference>
<sequence length="192" mass="21514">MNRMPKLSHCLGAVIGCFLGTAALAEPIDWKTVRGWDISFYPASEGCQAFALFEEDTAFFIGFDNTENELSLDVTLLDQKWRSIEAGKEYKVEVKFGDESPWSMDMDGLKTDDFPGLGIMIDAGSDQAKLFIDEFQRENSMKWSFKSTVLGRYTLRGSRAAFNEVIACQRSYMRAQSSSDPFAQSSSDPFAD</sequence>
<feature type="signal peptide" evidence="1">
    <location>
        <begin position="1"/>
        <end position="25"/>
    </location>
</feature>
<accession>A0A1Y5S428</accession>
<evidence type="ECO:0000313" key="2">
    <source>
        <dbReference type="EMBL" id="SLN32227.1"/>
    </source>
</evidence>
<dbReference type="OrthoDB" id="7705693at2"/>
<keyword evidence="1" id="KW-0732">Signal</keyword>
<organism evidence="2 3">
    <name type="scientific">Falsiruegeria litorea R37</name>
    <dbReference type="NCBI Taxonomy" id="1200284"/>
    <lineage>
        <taxon>Bacteria</taxon>
        <taxon>Pseudomonadati</taxon>
        <taxon>Pseudomonadota</taxon>
        <taxon>Alphaproteobacteria</taxon>
        <taxon>Rhodobacterales</taxon>
        <taxon>Roseobacteraceae</taxon>
        <taxon>Falsiruegeria</taxon>
    </lineage>
</organism>
<gene>
    <name evidence="2" type="ORF">TRL7639_01399</name>
</gene>
<dbReference type="Proteomes" id="UP000193077">
    <property type="component" value="Unassembled WGS sequence"/>
</dbReference>
<name>A0A1Y5S428_9RHOB</name>
<reference evidence="2 3" key="1">
    <citation type="submission" date="2017-03" db="EMBL/GenBank/DDBJ databases">
        <authorList>
            <person name="Afonso C.L."/>
            <person name="Miller P.J."/>
            <person name="Scott M.A."/>
            <person name="Spackman E."/>
            <person name="Goraichik I."/>
            <person name="Dimitrov K.M."/>
            <person name="Suarez D.L."/>
            <person name="Swayne D.E."/>
        </authorList>
    </citation>
    <scope>NUCLEOTIDE SEQUENCE [LARGE SCALE GENOMIC DNA]</scope>
    <source>
        <strain evidence="2 3">CECT 7639</strain>
    </source>
</reference>
<protein>
    <submittedName>
        <fullName evidence="2">Uncharacterized protein</fullName>
    </submittedName>
</protein>
<dbReference type="EMBL" id="FWFO01000001">
    <property type="protein sequence ID" value="SLN32227.1"/>
    <property type="molecule type" value="Genomic_DNA"/>
</dbReference>
<evidence type="ECO:0000313" key="3">
    <source>
        <dbReference type="Proteomes" id="UP000193077"/>
    </source>
</evidence>
<feature type="chain" id="PRO_5013255258" evidence="1">
    <location>
        <begin position="26"/>
        <end position="192"/>
    </location>
</feature>
<evidence type="ECO:0000256" key="1">
    <source>
        <dbReference type="SAM" id="SignalP"/>
    </source>
</evidence>
<keyword evidence="3" id="KW-1185">Reference proteome</keyword>
<dbReference type="AlphaFoldDB" id="A0A1Y5S428"/>
<proteinExistence type="predicted"/>